<dbReference type="AlphaFoldDB" id="A0A9P9W7Y7"/>
<keyword evidence="2" id="KW-1185">Reference proteome</keyword>
<sequence>MAATLVTPDIFADKPSDPSQKVWNLFYVDQSDLSLLSLPSGVPDFHEVGKTADRLHVQIAAPADGQRRLREAGIELKQNPRLKVGHVEFITKATEGIAVFGRSLGNLYRRHLQYNEASRQIEWSIFKAEWKYAPEDVRQRTILSFTALFIYNGVDAGNLSNVSEDVLVQFMNQNLSVDIHNQDIWALHKLAILRRVYRFVGGYLSQEEQKMDTVILNVGFNARENLIMSGKMLGLDFHPTMKVPNWTETRLSLEQCVCFKHKLPSKAIFGVHIQRLQLYCPMLFVHSAGATPYLFCVDKRQEVPLELLIDLSWQDRMDLQLYHWNLVHKYRKSLFVEDSAWTFIFWRTQQAPGKHLSEYTNTAQGLEALLDQPKDRLFESPLYYDMAINLLWRWFVVSFQDVSDDTTLQKPYNSNLQAFLAITSKNAGRAAAQVLGEMLSSLLEVSEDVYEDHDLAKLFRSHARWSLFGLRNEDPLAKRFWSHMIASRTPEVRNETGPYHCLEIKCKCSKYLVSNAYNSCFVREYGIVKVPEAEEGFVAIWVGKLSWLVRLPRDILKSHLERDLEECELETEDMVQFPGLVEAVDALSIVVRMDRTLEHDALINSVLGVDWVRF</sequence>
<comment type="caution">
    <text evidence="1">The sequence shown here is derived from an EMBL/GenBank/DDBJ whole genome shotgun (WGS) entry which is preliminary data.</text>
</comment>
<name>A0A9P9W7Y7_9PEZI</name>
<evidence type="ECO:0000313" key="1">
    <source>
        <dbReference type="EMBL" id="KAI1849006.1"/>
    </source>
</evidence>
<dbReference type="Proteomes" id="UP000829685">
    <property type="component" value="Unassembled WGS sequence"/>
</dbReference>
<dbReference type="EMBL" id="JAFIMR010000080">
    <property type="protein sequence ID" value="KAI1849006.1"/>
    <property type="molecule type" value="Genomic_DNA"/>
</dbReference>
<gene>
    <name evidence="1" type="ORF">JX265_013703</name>
</gene>
<evidence type="ECO:0000313" key="2">
    <source>
        <dbReference type="Proteomes" id="UP000829685"/>
    </source>
</evidence>
<protein>
    <submittedName>
        <fullName evidence="1">Uncharacterized protein</fullName>
    </submittedName>
</protein>
<reference evidence="1" key="1">
    <citation type="submission" date="2021-03" db="EMBL/GenBank/DDBJ databases">
        <title>Revisited historic fungal species revealed as producer of novel bioactive compounds through whole genome sequencing and comparative genomics.</title>
        <authorList>
            <person name="Vignolle G.A."/>
            <person name="Hochenegger N."/>
            <person name="Mach R.L."/>
            <person name="Mach-Aigner A.R."/>
            <person name="Javad Rahimi M."/>
            <person name="Salim K.A."/>
            <person name="Chan C.M."/>
            <person name="Lim L.B.L."/>
            <person name="Cai F."/>
            <person name="Druzhinina I.S."/>
            <person name="U'Ren J.M."/>
            <person name="Derntl C."/>
        </authorList>
    </citation>
    <scope>NUCLEOTIDE SEQUENCE</scope>
    <source>
        <strain evidence="1">TUCIM 5799</strain>
    </source>
</reference>
<accession>A0A9P9W7Y7</accession>
<proteinExistence type="predicted"/>
<organism evidence="1 2">
    <name type="scientific">Neoarthrinium moseri</name>
    <dbReference type="NCBI Taxonomy" id="1658444"/>
    <lineage>
        <taxon>Eukaryota</taxon>
        <taxon>Fungi</taxon>
        <taxon>Dikarya</taxon>
        <taxon>Ascomycota</taxon>
        <taxon>Pezizomycotina</taxon>
        <taxon>Sordariomycetes</taxon>
        <taxon>Xylariomycetidae</taxon>
        <taxon>Amphisphaeriales</taxon>
        <taxon>Apiosporaceae</taxon>
        <taxon>Neoarthrinium</taxon>
    </lineage>
</organism>